<reference evidence="4 5" key="1">
    <citation type="submission" date="2016-12" db="EMBL/GenBank/DDBJ databases">
        <title>The draft genome sequence of Actinophytocola xinjiangensis.</title>
        <authorList>
            <person name="Wang W."/>
            <person name="Yuan L."/>
        </authorList>
    </citation>
    <scope>NUCLEOTIDE SEQUENCE [LARGE SCALE GENOMIC DNA]</scope>
    <source>
        <strain evidence="4 5">CGMCC 4.4663</strain>
    </source>
</reference>
<feature type="compositionally biased region" description="Basic and acidic residues" evidence="1">
    <location>
        <begin position="233"/>
        <end position="243"/>
    </location>
</feature>
<dbReference type="SUPFAM" id="SSF50998">
    <property type="entry name" value="Quinoprotein alcohol dehydrogenase-like"/>
    <property type="match status" value="1"/>
</dbReference>
<feature type="region of interest" description="Disordered" evidence="1">
    <location>
        <begin position="226"/>
        <end position="250"/>
    </location>
</feature>
<feature type="domain" description="Pyrrolo-quinoline quinone repeat" evidence="3">
    <location>
        <begin position="147"/>
        <end position="285"/>
    </location>
</feature>
<proteinExistence type="predicted"/>
<dbReference type="InterPro" id="IPR011047">
    <property type="entry name" value="Quinoprotein_ADH-like_sf"/>
</dbReference>
<feature type="transmembrane region" description="Helical" evidence="2">
    <location>
        <begin position="78"/>
        <end position="98"/>
    </location>
</feature>
<evidence type="ECO:0000313" key="4">
    <source>
        <dbReference type="EMBL" id="OLF12340.1"/>
    </source>
</evidence>
<dbReference type="SMART" id="SM00564">
    <property type="entry name" value="PQQ"/>
    <property type="match status" value="3"/>
</dbReference>
<keyword evidence="2" id="KW-0812">Transmembrane</keyword>
<feature type="compositionally biased region" description="Pro residues" evidence="1">
    <location>
        <begin position="34"/>
        <end position="57"/>
    </location>
</feature>
<keyword evidence="2" id="KW-1133">Transmembrane helix</keyword>
<organism evidence="4 5">
    <name type="scientific">Actinophytocola xinjiangensis</name>
    <dbReference type="NCBI Taxonomy" id="485602"/>
    <lineage>
        <taxon>Bacteria</taxon>
        <taxon>Bacillati</taxon>
        <taxon>Actinomycetota</taxon>
        <taxon>Actinomycetes</taxon>
        <taxon>Pseudonocardiales</taxon>
        <taxon>Pseudonocardiaceae</taxon>
    </lineage>
</organism>
<keyword evidence="5" id="KW-1185">Reference proteome</keyword>
<dbReference type="RefSeq" id="WP_075132531.1">
    <property type="nucleotide sequence ID" value="NZ_MSIF01000003.1"/>
</dbReference>
<dbReference type="InterPro" id="IPR018391">
    <property type="entry name" value="PQQ_b-propeller_rpt"/>
</dbReference>
<protein>
    <recommendedName>
        <fullName evidence="3">Pyrrolo-quinoline quinone repeat domain-containing protein</fullName>
    </recommendedName>
</protein>
<feature type="region of interest" description="Disordered" evidence="1">
    <location>
        <begin position="1"/>
        <end position="73"/>
    </location>
</feature>
<feature type="compositionally biased region" description="Low complexity" evidence="1">
    <location>
        <begin position="9"/>
        <end position="33"/>
    </location>
</feature>
<keyword evidence="2" id="KW-0472">Membrane</keyword>
<dbReference type="SUPFAM" id="SSF81995">
    <property type="entry name" value="beta-sandwich domain of Sec23/24"/>
    <property type="match status" value="1"/>
</dbReference>
<dbReference type="EMBL" id="MSIF01000003">
    <property type="protein sequence ID" value="OLF12340.1"/>
    <property type="molecule type" value="Genomic_DNA"/>
</dbReference>
<evidence type="ECO:0000256" key="1">
    <source>
        <dbReference type="SAM" id="MobiDB-lite"/>
    </source>
</evidence>
<accession>A0A7Z1AZV2</accession>
<dbReference type="InterPro" id="IPR002372">
    <property type="entry name" value="PQQ_rpt_dom"/>
</dbReference>
<dbReference type="Pfam" id="PF13360">
    <property type="entry name" value="PQQ_2"/>
    <property type="match status" value="1"/>
</dbReference>
<evidence type="ECO:0000259" key="3">
    <source>
        <dbReference type="Pfam" id="PF13360"/>
    </source>
</evidence>
<dbReference type="AlphaFoldDB" id="A0A7Z1AZV2"/>
<dbReference type="Gene3D" id="2.130.10.10">
    <property type="entry name" value="YVTN repeat-like/Quinoprotein amine dehydrogenase"/>
    <property type="match status" value="1"/>
</dbReference>
<dbReference type="Proteomes" id="UP000185696">
    <property type="component" value="Unassembled WGS sequence"/>
</dbReference>
<evidence type="ECO:0000256" key="2">
    <source>
        <dbReference type="SAM" id="Phobius"/>
    </source>
</evidence>
<evidence type="ECO:0000313" key="5">
    <source>
        <dbReference type="Proteomes" id="UP000185696"/>
    </source>
</evidence>
<dbReference type="InterPro" id="IPR015943">
    <property type="entry name" value="WD40/YVTN_repeat-like_dom_sf"/>
</dbReference>
<gene>
    <name evidence="4" type="ORF">BLA60_10240</name>
</gene>
<dbReference type="Gene3D" id="2.40.10.480">
    <property type="match status" value="1"/>
</dbReference>
<comment type="caution">
    <text evidence="4">The sequence shown here is derived from an EMBL/GenBank/DDBJ whole genome shotgun (WGS) entry which is preliminary data.</text>
</comment>
<name>A0A7Z1AZV2_9PSEU</name>
<sequence>MSQPPHGNRYPGPGQPPHQYQRPPGNAWQGQGQPYPPQQQPPQQWPPNQPPGQPPGQPQWQQQPGPPPPAEKGSRRTLVIALVVVAVLVLGGGGFWLFTRDSGGADASGGKEYDAAVEKLGAAEVSWRVGQGPAPGAIGVEDFWTTDELLVRRLPDRVVGYDLKSGDEAWTYDINGQPKDHCRSSMTPSDNKVALLIATNDDTSDNCGRLVVLDLTSGEEVWTAEFGEENPDPNDKTARRADPDNVPASNGDVPAIFAGKVLFGGKKPRAFDLTNGQPTTVPESYSACAPDDLAVMGEALLAEMVCDAGDGKTLRRLKSFDANLAAQWEWTTPVDEKGEPIPVMGVLSVEPLIIELGHLGHESQIVVADPATGDGKPIEAYDAGKHEGEFMNACDDYALGTCHNGTVVDGKLILTTRVDQINPGDPEAGSNQATEFRNELVAFDPATGEEAWRTGKVSGRMISMVRAEGVVVFQPENANGGKAMVLSVNPADGTVEPVMALGPRVHEQDSLMSHRRAFYFGGDNHQAIYRDGLFIMFSITHRTDSQDKADTVAFAVE</sequence>